<evidence type="ECO:0000256" key="3">
    <source>
        <dbReference type="ARBA" id="ARBA00012058"/>
    </source>
</evidence>
<keyword evidence="6" id="KW-0324">Glycolysis</keyword>
<comment type="caution">
    <text evidence="10">The sequence shown here is derived from an EMBL/GenBank/DDBJ whole genome shotgun (WGS) entry which is preliminary data.</text>
</comment>
<feature type="domain" description="Enolase C-terminal TIM barrel" evidence="9">
    <location>
        <begin position="13"/>
        <end position="74"/>
    </location>
</feature>
<dbReference type="RefSeq" id="WP_147895715.1">
    <property type="nucleotide sequence ID" value="NZ_BAAANR010000001.1"/>
</dbReference>
<feature type="region of interest" description="Disordered" evidence="8">
    <location>
        <begin position="61"/>
        <end position="84"/>
    </location>
</feature>
<accession>A0A5C8HZM6</accession>
<sequence length="84" mass="8609">MRPGPTNPVRPRGGDLSVTDLARTANGAIGGYSNAAPIEPNPSGTVSDTFDAIAAAKGNGMARMSSHRSDETEAHSGGLRYGLR</sequence>
<dbReference type="EMBL" id="VRSV01000002">
    <property type="protein sequence ID" value="TXK10555.1"/>
    <property type="molecule type" value="Genomic_DNA"/>
</dbReference>
<dbReference type="UniPathway" id="UPA00109">
    <property type="reaction ID" value="UER00187"/>
</dbReference>
<evidence type="ECO:0000256" key="2">
    <source>
        <dbReference type="ARBA" id="ARBA00009604"/>
    </source>
</evidence>
<dbReference type="InterPro" id="IPR036849">
    <property type="entry name" value="Enolase-like_C_sf"/>
</dbReference>
<comment type="similarity">
    <text evidence="2">Belongs to the enolase family.</text>
</comment>
<protein>
    <recommendedName>
        <fullName evidence="4">Enolase</fullName>
        <ecNumber evidence="3">4.2.1.11</ecNumber>
    </recommendedName>
</protein>
<evidence type="ECO:0000256" key="4">
    <source>
        <dbReference type="ARBA" id="ARBA00017068"/>
    </source>
</evidence>
<evidence type="ECO:0000313" key="10">
    <source>
        <dbReference type="EMBL" id="TXK10555.1"/>
    </source>
</evidence>
<dbReference type="EC" id="4.2.1.11" evidence="3"/>
<evidence type="ECO:0000256" key="7">
    <source>
        <dbReference type="ARBA" id="ARBA00023239"/>
    </source>
</evidence>
<dbReference type="Pfam" id="PF00113">
    <property type="entry name" value="Enolase_C"/>
    <property type="match status" value="1"/>
</dbReference>
<dbReference type="InterPro" id="IPR020810">
    <property type="entry name" value="Enolase_C"/>
</dbReference>
<evidence type="ECO:0000256" key="6">
    <source>
        <dbReference type="ARBA" id="ARBA00023152"/>
    </source>
</evidence>
<keyword evidence="5" id="KW-0964">Secreted</keyword>
<evidence type="ECO:0000256" key="1">
    <source>
        <dbReference type="ARBA" id="ARBA00005031"/>
    </source>
</evidence>
<dbReference type="GO" id="GO:0006096">
    <property type="term" value="P:glycolytic process"/>
    <property type="evidence" value="ECO:0007669"/>
    <property type="project" value="UniProtKB-UniPathway"/>
</dbReference>
<comment type="pathway">
    <text evidence="1">Carbohydrate degradation; glycolysis; pyruvate from D-glyceraldehyde 3-phosphate: step 4/5.</text>
</comment>
<keyword evidence="11" id="KW-1185">Reference proteome</keyword>
<evidence type="ECO:0000313" key="11">
    <source>
        <dbReference type="Proteomes" id="UP000321034"/>
    </source>
</evidence>
<organism evidence="10 11">
    <name type="scientific">Microbacterium hatanonis</name>
    <dbReference type="NCBI Taxonomy" id="404366"/>
    <lineage>
        <taxon>Bacteria</taxon>
        <taxon>Bacillati</taxon>
        <taxon>Actinomycetota</taxon>
        <taxon>Actinomycetes</taxon>
        <taxon>Micrococcales</taxon>
        <taxon>Microbacteriaceae</taxon>
        <taxon>Microbacterium</taxon>
    </lineage>
</organism>
<dbReference type="AlphaFoldDB" id="A0A5C8HZM6"/>
<dbReference type="Proteomes" id="UP000321034">
    <property type="component" value="Unassembled WGS sequence"/>
</dbReference>
<reference evidence="10 11" key="1">
    <citation type="submission" date="2019-08" db="EMBL/GenBank/DDBJ databases">
        <authorList>
            <person name="Dong K."/>
        </authorList>
    </citation>
    <scope>NUCLEOTIDE SEQUENCE [LARGE SCALE GENOMIC DNA]</scope>
    <source>
        <strain evidence="10 11">JCM14558</strain>
    </source>
</reference>
<dbReference type="GO" id="GO:0004634">
    <property type="term" value="F:phosphopyruvate hydratase activity"/>
    <property type="evidence" value="ECO:0007669"/>
    <property type="project" value="UniProtKB-EC"/>
</dbReference>
<name>A0A5C8HZM6_9MICO</name>
<dbReference type="SUPFAM" id="SSF51604">
    <property type="entry name" value="Enolase C-terminal domain-like"/>
    <property type="match status" value="1"/>
</dbReference>
<evidence type="ECO:0000256" key="8">
    <source>
        <dbReference type="SAM" id="MobiDB-lite"/>
    </source>
</evidence>
<gene>
    <name evidence="10" type="ORF">FVP77_15985</name>
</gene>
<evidence type="ECO:0000256" key="5">
    <source>
        <dbReference type="ARBA" id="ARBA00022525"/>
    </source>
</evidence>
<keyword evidence="7" id="KW-0456">Lyase</keyword>
<dbReference type="Gene3D" id="3.20.20.120">
    <property type="entry name" value="Enolase-like C-terminal domain"/>
    <property type="match status" value="1"/>
</dbReference>
<proteinExistence type="inferred from homology"/>
<evidence type="ECO:0000259" key="9">
    <source>
        <dbReference type="Pfam" id="PF00113"/>
    </source>
</evidence>